<dbReference type="InterPro" id="IPR011970">
    <property type="entry name" value="MltB_2"/>
</dbReference>
<feature type="chain" id="PRO_5046487009" evidence="1">
    <location>
        <begin position="26"/>
        <end position="363"/>
    </location>
</feature>
<dbReference type="InterPro" id="IPR031304">
    <property type="entry name" value="SLT_2"/>
</dbReference>
<feature type="domain" description="Transglycosylase SLT" evidence="2">
    <location>
        <begin position="46"/>
        <end position="355"/>
    </location>
</feature>
<proteinExistence type="predicted"/>
<dbReference type="PROSITE" id="PS51257">
    <property type="entry name" value="PROKAR_LIPOPROTEIN"/>
    <property type="match status" value="1"/>
</dbReference>
<dbReference type="Gene3D" id="1.10.8.350">
    <property type="entry name" value="Bacterial muramidase"/>
    <property type="match status" value="1"/>
</dbReference>
<evidence type="ECO:0000313" key="4">
    <source>
        <dbReference type="Proteomes" id="UP000308167"/>
    </source>
</evidence>
<dbReference type="PANTHER" id="PTHR30163">
    <property type="entry name" value="MEMBRANE-BOUND LYTIC MUREIN TRANSGLYCOSYLASE B"/>
    <property type="match status" value="1"/>
</dbReference>
<feature type="signal peptide" evidence="1">
    <location>
        <begin position="1"/>
        <end position="25"/>
    </location>
</feature>
<protein>
    <submittedName>
        <fullName evidence="3">Lytic murein transglycosylase</fullName>
        <ecNumber evidence="3">4.2.2.-</ecNumber>
    </submittedName>
</protein>
<dbReference type="CDD" id="cd13399">
    <property type="entry name" value="Slt35-like"/>
    <property type="match status" value="1"/>
</dbReference>
<dbReference type="NCBIfam" id="TIGR02283">
    <property type="entry name" value="MltB_2"/>
    <property type="match status" value="1"/>
</dbReference>
<dbReference type="InterPro" id="IPR043426">
    <property type="entry name" value="MltB-like"/>
</dbReference>
<dbReference type="EC" id="4.2.2.-" evidence="3"/>
<name>A0ABY6TJH4_9PAST</name>
<dbReference type="SUPFAM" id="SSF53955">
    <property type="entry name" value="Lysozyme-like"/>
    <property type="match status" value="1"/>
</dbReference>
<dbReference type="EMBL" id="CABFKI010000004">
    <property type="protein sequence ID" value="VTU07298.1"/>
    <property type="molecule type" value="Genomic_DNA"/>
</dbReference>
<dbReference type="Proteomes" id="UP000308167">
    <property type="component" value="Unassembled WGS sequence"/>
</dbReference>
<evidence type="ECO:0000259" key="2">
    <source>
        <dbReference type="Pfam" id="PF13406"/>
    </source>
</evidence>
<evidence type="ECO:0000256" key="1">
    <source>
        <dbReference type="SAM" id="SignalP"/>
    </source>
</evidence>
<gene>
    <name evidence="3" type="primary">mltB</name>
    <name evidence="3" type="ORF">SAMEA1410922_00850</name>
</gene>
<accession>A0ABY6TJH4</accession>
<dbReference type="PANTHER" id="PTHR30163:SF8">
    <property type="entry name" value="LYTIC MUREIN TRANSGLYCOSYLASE"/>
    <property type="match status" value="1"/>
</dbReference>
<keyword evidence="1" id="KW-0732">Signal</keyword>
<evidence type="ECO:0000313" key="3">
    <source>
        <dbReference type="EMBL" id="VTU07298.1"/>
    </source>
</evidence>
<comment type="caution">
    <text evidence="3">The sequence shown here is derived from an EMBL/GenBank/DDBJ whole genome shotgun (WGS) entry which is preliminary data.</text>
</comment>
<dbReference type="GO" id="GO:0016829">
    <property type="term" value="F:lyase activity"/>
    <property type="evidence" value="ECO:0007669"/>
    <property type="project" value="UniProtKB-KW"/>
</dbReference>
<dbReference type="Gene3D" id="1.10.530.10">
    <property type="match status" value="1"/>
</dbReference>
<keyword evidence="4" id="KW-1185">Reference proteome</keyword>
<keyword evidence="3" id="KW-0456">Lyase</keyword>
<dbReference type="InterPro" id="IPR023346">
    <property type="entry name" value="Lysozyme-like_dom_sf"/>
</dbReference>
<reference evidence="3 4" key="1">
    <citation type="submission" date="2019-05" db="EMBL/GenBank/DDBJ databases">
        <authorList>
            <consortium name="Pathogen Informatics"/>
        </authorList>
    </citation>
    <scope>NUCLEOTIDE SEQUENCE [LARGE SCALE GENOMIC DNA]</scope>
    <source>
        <strain evidence="3 4">NM319</strain>
    </source>
</reference>
<dbReference type="Pfam" id="PF13406">
    <property type="entry name" value="SLT_2"/>
    <property type="match status" value="1"/>
</dbReference>
<organism evidence="3 4">
    <name type="scientific">Actinobacillus porcinus</name>
    <dbReference type="NCBI Taxonomy" id="51048"/>
    <lineage>
        <taxon>Bacteria</taxon>
        <taxon>Pseudomonadati</taxon>
        <taxon>Pseudomonadota</taxon>
        <taxon>Gammaproteobacteria</taxon>
        <taxon>Pasteurellales</taxon>
        <taxon>Pasteurellaceae</taxon>
        <taxon>Actinobacillus</taxon>
    </lineage>
</organism>
<sequence>MKTLLKLTALSVCFMVAGCSSNSNTQRISPLAETATYNKARTLNNFQDYVQFLKRKAAGQGVSAATLNAQQNIRYITKAVALDQKQAGNLARRKNQPPSPPNPNGATNYITKHLTQAKVDKAEENYWDIRTPLQKASQNFGVQQEFILALWGMESSFGYYQGNFDVLSVLATLAFDGRREKLFSKEFVNAMKMLDRNDIQRTRLLGSWAGAMGQTQFMPTSYLSYAADGDGDGRKDIWTNEYDVFASIANYLHTVGWNDKLPWGVEVELTQYIDLAQSGTEKGKSRSLSDWQAQGVTLKNAFEQNKLNAMANAELWLVRPDKEVGRAFLVTNNFRTILDWNRSTYYALSVGMFADRIKSVTGM</sequence>